<gene>
    <name evidence="1" type="ORF">AKJ08_1376</name>
</gene>
<name>A0A0K1PCY9_9BACT</name>
<keyword evidence="2" id="KW-1185">Reference proteome</keyword>
<dbReference type="AlphaFoldDB" id="A0A0K1PCY9"/>
<dbReference type="PATRIC" id="fig|1391653.3.peg.1445"/>
<protein>
    <recommendedName>
        <fullName evidence="3">Circularly permuted type 2 ATP-grasp protein</fullName>
    </recommendedName>
</protein>
<evidence type="ECO:0000313" key="2">
    <source>
        <dbReference type="Proteomes" id="UP000055590"/>
    </source>
</evidence>
<dbReference type="EMBL" id="CP012332">
    <property type="protein sequence ID" value="AKU90989.1"/>
    <property type="molecule type" value="Genomic_DNA"/>
</dbReference>
<reference evidence="1 2" key="1">
    <citation type="submission" date="2015-08" db="EMBL/GenBank/DDBJ databases">
        <authorList>
            <person name="Babu N.S."/>
            <person name="Beckwith C.J."/>
            <person name="Beseler K.G."/>
            <person name="Brison A."/>
            <person name="Carone J.V."/>
            <person name="Caskin T.P."/>
            <person name="Diamond M."/>
            <person name="Durham M.E."/>
            <person name="Foxe J.M."/>
            <person name="Go M."/>
            <person name="Henderson B.A."/>
            <person name="Jones I.B."/>
            <person name="McGettigan J.A."/>
            <person name="Micheletti S.J."/>
            <person name="Nasrallah M.E."/>
            <person name="Ortiz D."/>
            <person name="Piller C.R."/>
            <person name="Privatt S.R."/>
            <person name="Schneider S.L."/>
            <person name="Sharp S."/>
            <person name="Smith T.C."/>
            <person name="Stanton J.D."/>
            <person name="Ullery H.E."/>
            <person name="Wilson R.J."/>
            <person name="Serrano M.G."/>
            <person name="Buck G."/>
            <person name="Lee V."/>
            <person name="Wang Y."/>
            <person name="Carvalho R."/>
            <person name="Voegtly L."/>
            <person name="Shi R."/>
            <person name="Duckworth R."/>
            <person name="Johnson A."/>
            <person name="Loviza R."/>
            <person name="Walstead R."/>
            <person name="Shah Z."/>
            <person name="Kiflezghi M."/>
            <person name="Wade K."/>
            <person name="Ball S.L."/>
            <person name="Bradley K.W."/>
            <person name="Asai D.J."/>
            <person name="Bowman C.A."/>
            <person name="Russell D.A."/>
            <person name="Pope W.H."/>
            <person name="Jacobs-Sera D."/>
            <person name="Hendrix R.W."/>
            <person name="Hatfull G.F."/>
        </authorList>
    </citation>
    <scope>NUCLEOTIDE SEQUENCE [LARGE SCALE GENOMIC DNA]</scope>
    <source>
        <strain evidence="1 2">DSM 27710</strain>
    </source>
</reference>
<accession>A0A0K1PCY9</accession>
<dbReference type="SUPFAM" id="SSF56059">
    <property type="entry name" value="Glutathione synthetase ATP-binding domain-like"/>
    <property type="match status" value="1"/>
</dbReference>
<sequence>MGHPPLLAPHPLLHALSGLTPSKRDRLADAFAARAFDLGLAYLGVDGSRPIPVAFPPVIEPRAATIGRASRVRAVTAALAAVAERILGGALGSARAESLLSELAPVEREIVMSRHGVTPRLATVRADLFLDGQGRDRLLELNATIPAMQGYSDIAAQAFAESVAELAGASIDSRAFLAANGSNALDLLRSLLACYRAEGGADEKPSIALVHRPSDSQLSELRYMAARFREEGHDARTIEVGEIALGADGRAVVSGPADSAPFRPAILYRHVFATRVDPSSAFGSILRRPDGHFLFNPVDPHLEQKSMLAELSAASRDPDAARVLGLAPDAAALVNEMVPWTRRLQAGASTDADGRPLRELVDHVRSSPASMVIKRSWDFGGKGVFLGAEYGDEGSRFRSRARFGRELDWAALVDACVDEGGWVVQERVTLAARPLWLRTGDGVVSKDAYVDLSAYTNLGVEPAPTGGVCRASLSPIVNIQSGGGVVPFLSAEAADLLAIG</sequence>
<dbReference type="RefSeq" id="WP_050725366.1">
    <property type="nucleotide sequence ID" value="NZ_CP012332.1"/>
</dbReference>
<organism evidence="1 2">
    <name type="scientific">Vulgatibacter incomptus</name>
    <dbReference type="NCBI Taxonomy" id="1391653"/>
    <lineage>
        <taxon>Bacteria</taxon>
        <taxon>Pseudomonadati</taxon>
        <taxon>Myxococcota</taxon>
        <taxon>Myxococcia</taxon>
        <taxon>Myxococcales</taxon>
        <taxon>Cystobacterineae</taxon>
        <taxon>Vulgatibacteraceae</taxon>
        <taxon>Vulgatibacter</taxon>
    </lineage>
</organism>
<evidence type="ECO:0000313" key="1">
    <source>
        <dbReference type="EMBL" id="AKU90989.1"/>
    </source>
</evidence>
<evidence type="ECO:0008006" key="3">
    <source>
        <dbReference type="Google" id="ProtNLM"/>
    </source>
</evidence>
<dbReference type="Proteomes" id="UP000055590">
    <property type="component" value="Chromosome"/>
</dbReference>
<dbReference type="KEGG" id="vin:AKJ08_1376"/>
<proteinExistence type="predicted"/>
<dbReference type="OrthoDB" id="5377815at2"/>